<accession>A0A6B9ZF86</accession>
<evidence type="ECO:0000313" key="1">
    <source>
        <dbReference type="EMBL" id="QHS59815.1"/>
    </source>
</evidence>
<dbReference type="InterPro" id="IPR006626">
    <property type="entry name" value="PbH1"/>
</dbReference>
<dbReference type="SMART" id="SM00710">
    <property type="entry name" value="PbH1"/>
    <property type="match status" value="6"/>
</dbReference>
<dbReference type="KEGG" id="chih:GWR21_09495"/>
<name>A0A6B9ZF86_9BACT</name>
<dbReference type="Gene3D" id="2.160.20.10">
    <property type="entry name" value="Single-stranded right-handed beta-helix, Pectin lyase-like"/>
    <property type="match status" value="1"/>
</dbReference>
<dbReference type="AlphaFoldDB" id="A0A6B9ZF86"/>
<protein>
    <submittedName>
        <fullName evidence="1">Right-handed parallel beta-helix repeat-containing protein</fullName>
    </submittedName>
</protein>
<evidence type="ECO:0000313" key="2">
    <source>
        <dbReference type="Proteomes" id="UP000476411"/>
    </source>
</evidence>
<dbReference type="EMBL" id="CP048113">
    <property type="protein sequence ID" value="QHS59815.1"/>
    <property type="molecule type" value="Genomic_DNA"/>
</dbReference>
<dbReference type="InterPro" id="IPR011050">
    <property type="entry name" value="Pectin_lyase_fold/virulence"/>
</dbReference>
<reference evidence="1 2" key="1">
    <citation type="submission" date="2020-01" db="EMBL/GenBank/DDBJ databases">
        <title>Complete genome sequence of Chitinophaga sp. H33E-04 isolated from quinoa roots.</title>
        <authorList>
            <person name="Weon H.-Y."/>
            <person name="Lee S.A."/>
        </authorList>
    </citation>
    <scope>NUCLEOTIDE SEQUENCE [LARGE SCALE GENOMIC DNA]</scope>
    <source>
        <strain evidence="1 2">H33E-04</strain>
    </source>
</reference>
<dbReference type="SUPFAM" id="SSF51126">
    <property type="entry name" value="Pectin lyase-like"/>
    <property type="match status" value="1"/>
</dbReference>
<dbReference type="InterPro" id="IPR012334">
    <property type="entry name" value="Pectin_lyas_fold"/>
</dbReference>
<keyword evidence="2" id="KW-1185">Reference proteome</keyword>
<proteinExistence type="predicted"/>
<gene>
    <name evidence="1" type="ORF">GWR21_09495</name>
</gene>
<dbReference type="RefSeq" id="WP_162331510.1">
    <property type="nucleotide sequence ID" value="NZ_CP048113.1"/>
</dbReference>
<sequence>MIVATLLRLVVSFTTGPVLTPDDYTAPLSLIDTVSTYAKEHTLTADKNGRLIIDNKNNTYRPGDVLQLKGNFKSVLISNMSGTAAKPIVIRNYRNTPLTVGEPDWNGGSWSAAFELNNCHYIRLGSMSDRNQFIINGSVQPAREAYRALQIGNKTDNIEVCFLIIRNGGNGIVAKTDPVKSDPSTAYPRSTIRNLSIHDLTITDTKNEAMYIGHTATYWDHTINQPFYQSPSRFAAGHDYVQPIKWENVRIYNNLVRNSGLDGIQTAAIDGLEIHNNEVTNWGTQHNAAHNGGILIGGRTTNTNTRDNYVHDGWGEFCQFYGSGENSATHIISNNLFINNQSDGISMRGTENAIVKITNNTISGTKGNSLRINGYTGMKGKQIVSGNVFISPNGGVNIGSRNYVYVEVGGDAVEGTGEEENKKFPSVTAARVNTQDYYKPVEGSTVNKAGYRKN</sequence>
<dbReference type="Proteomes" id="UP000476411">
    <property type="component" value="Chromosome"/>
</dbReference>
<organism evidence="1 2">
    <name type="scientific">Chitinophaga agri</name>
    <dbReference type="NCBI Taxonomy" id="2703787"/>
    <lineage>
        <taxon>Bacteria</taxon>
        <taxon>Pseudomonadati</taxon>
        <taxon>Bacteroidota</taxon>
        <taxon>Chitinophagia</taxon>
        <taxon>Chitinophagales</taxon>
        <taxon>Chitinophagaceae</taxon>
        <taxon>Chitinophaga</taxon>
    </lineage>
</organism>